<evidence type="ECO:0000259" key="1">
    <source>
        <dbReference type="Pfam" id="PF20103"/>
    </source>
</evidence>
<dbReference type="Pfam" id="PF25148">
    <property type="entry name" value="DUF7824"/>
    <property type="match status" value="1"/>
</dbReference>
<sequence>MSVVDTFERIIRHQDVQQLVPVLLALDKKQQLAVRAKTKALRKELTEFRQLGSSTWGRTGTESQLAMLFLAGVATYTRKEAMGLDEPLGMHWGEGTIRAAYQASFFTVAEHARPNWFGEWLERRSRGGPWGLPDYGLLREMEARQLLDYEPALFSRTLAHSLHLKSFHRRREEKPVPNYAEKLLLDFAASAATSGRDLLGFFDYDTTVDSTQAYTGIAQQHVAWLDVLLHLAAAGHVDRTELLTRSLLALRRDFRRPLLTWFKNLFLALQPSPEECLTRQEELVELLAHTQPQVVNFALEQLKPFWTNAAFDPAPLLLYAEGLVTRQDLKTAQRTLLSGFEKLLKRSPALAPELGRLASAALASADAAVQGKAAKLLVSLLQANKPLLSADETADLVSSLADYADLLTAGTRQLLAPWLAPAPAPVPTMGTSYAPATEFVPDLSSTNAVTPVADWHELLFLTGQVLRHDSVLDLERWMDGLLRLQPQFAADYAQQLLPYLVQVRPFLKGKTGEQATAIIAGNGLAGHRGLVEALIMGWAQGFTTERVNKVNVRDDHDTSDPLVLVEQRRFVTAEKHLRTRAGLPLLSTPSHAPHWVSPAVLVDKLLAYEAANVEPDPADLVVALARTAYANTAAAQTALARLTQLQRAELRELLQWLLTPGQPALPAFQPAKTSVLKHLTARLGKLLPGNASGGTTLADAWPWLWAVAARTRRPDGVFEELTALIATDYTGVVRPWAPEWHFEVKTNTWVEQWKPGKPTVTHQYPVLQFPSKYTSQTPPSPLLLYSQHARFRAMGQAGWVLPQDYRFVASLVPHNPAPLHWHVMRTAAWADGLESTERDVVQAALQELLGPGPAFTEPTTLLLAVGLMHRVPACRVLALEAFLSAGATRRLVPADLGTTLGRFLAVEFVPVQRLADNLQQARAIDATTDEVLQQVLDHLLPELPSAPLRNTKKLVELYTDLVGRSGREPAEAVKTNFRNWKSTAALKKTIGELV</sequence>
<accession>A0ABP7TZD6</accession>
<evidence type="ECO:0000259" key="2">
    <source>
        <dbReference type="Pfam" id="PF25148"/>
    </source>
</evidence>
<dbReference type="Pfam" id="PF20103">
    <property type="entry name" value="DUF6493"/>
    <property type="match status" value="1"/>
</dbReference>
<gene>
    <name evidence="4" type="ORF">GCM10022409_17220</name>
</gene>
<name>A0ABP7TZD6_9BACT</name>
<comment type="caution">
    <text evidence="4">The sequence shown here is derived from an EMBL/GenBank/DDBJ whole genome shotgun (WGS) entry which is preliminary data.</text>
</comment>
<reference evidence="5" key="1">
    <citation type="journal article" date="2019" name="Int. J. Syst. Evol. Microbiol.">
        <title>The Global Catalogue of Microorganisms (GCM) 10K type strain sequencing project: providing services to taxonomists for standard genome sequencing and annotation.</title>
        <authorList>
            <consortium name="The Broad Institute Genomics Platform"/>
            <consortium name="The Broad Institute Genome Sequencing Center for Infectious Disease"/>
            <person name="Wu L."/>
            <person name="Ma J."/>
        </authorList>
    </citation>
    <scope>NUCLEOTIDE SEQUENCE [LARGE SCALE GENOMIC DNA]</scope>
    <source>
        <strain evidence="5">JCM 17225</strain>
    </source>
</reference>
<keyword evidence="5" id="KW-1185">Reference proteome</keyword>
<evidence type="ECO:0000313" key="5">
    <source>
        <dbReference type="Proteomes" id="UP001501469"/>
    </source>
</evidence>
<dbReference type="EMBL" id="BAABDK010000014">
    <property type="protein sequence ID" value="GAA4033466.1"/>
    <property type="molecule type" value="Genomic_DNA"/>
</dbReference>
<feature type="domain" description="DUF6493" evidence="1">
    <location>
        <begin position="1"/>
        <end position="331"/>
    </location>
</feature>
<feature type="domain" description="DUF7825" evidence="3">
    <location>
        <begin position="736"/>
        <end position="993"/>
    </location>
</feature>
<dbReference type="RefSeq" id="WP_345052940.1">
    <property type="nucleotide sequence ID" value="NZ_BAABDK010000014.1"/>
</dbReference>
<evidence type="ECO:0000259" key="3">
    <source>
        <dbReference type="Pfam" id="PF25149"/>
    </source>
</evidence>
<protein>
    <submittedName>
        <fullName evidence="4">Uncharacterized protein</fullName>
    </submittedName>
</protein>
<dbReference type="InterPro" id="IPR056727">
    <property type="entry name" value="DUF7825"/>
</dbReference>
<organism evidence="4 5">
    <name type="scientific">Hymenobacter glaciei</name>
    <dbReference type="NCBI Taxonomy" id="877209"/>
    <lineage>
        <taxon>Bacteria</taxon>
        <taxon>Pseudomonadati</taxon>
        <taxon>Bacteroidota</taxon>
        <taxon>Cytophagia</taxon>
        <taxon>Cytophagales</taxon>
        <taxon>Hymenobacteraceae</taxon>
        <taxon>Hymenobacter</taxon>
    </lineage>
</organism>
<proteinExistence type="predicted"/>
<dbReference type="Proteomes" id="UP001501469">
    <property type="component" value="Unassembled WGS sequence"/>
</dbReference>
<feature type="domain" description="DUF7824" evidence="2">
    <location>
        <begin position="446"/>
        <end position="724"/>
    </location>
</feature>
<dbReference type="InterPro" id="IPR056726">
    <property type="entry name" value="DUF7824"/>
</dbReference>
<dbReference type="InterPro" id="IPR045472">
    <property type="entry name" value="DUF6493"/>
</dbReference>
<evidence type="ECO:0000313" key="4">
    <source>
        <dbReference type="EMBL" id="GAA4033466.1"/>
    </source>
</evidence>
<dbReference type="Pfam" id="PF25149">
    <property type="entry name" value="DUF7825"/>
    <property type="match status" value="1"/>
</dbReference>